<protein>
    <submittedName>
        <fullName evidence="2">Short chain dehydrogenase</fullName>
    </submittedName>
</protein>
<dbReference type="NCBIfam" id="NF004513">
    <property type="entry name" value="PRK05854.1"/>
    <property type="match status" value="1"/>
</dbReference>
<evidence type="ECO:0000256" key="1">
    <source>
        <dbReference type="ARBA" id="ARBA00023002"/>
    </source>
</evidence>
<evidence type="ECO:0000313" key="3">
    <source>
        <dbReference type="Proteomes" id="UP000298246"/>
    </source>
</evidence>
<dbReference type="CDD" id="cd05327">
    <property type="entry name" value="retinol-DH_like_SDR_c_like"/>
    <property type="match status" value="1"/>
</dbReference>
<evidence type="ECO:0000313" key="2">
    <source>
        <dbReference type="EMBL" id="TFE83295.1"/>
    </source>
</evidence>
<comment type="caution">
    <text evidence="2">The sequence shown here is derived from an EMBL/GenBank/DDBJ whole genome shotgun (WGS) entry which is preliminary data.</text>
</comment>
<proteinExistence type="predicted"/>
<dbReference type="NCBIfam" id="NF004846">
    <property type="entry name" value="PRK06197.1"/>
    <property type="match status" value="1"/>
</dbReference>
<name>A0A4Y8PRM5_9BACL</name>
<dbReference type="Gene3D" id="3.40.50.720">
    <property type="entry name" value="NAD(P)-binding Rossmann-like Domain"/>
    <property type="match status" value="1"/>
</dbReference>
<dbReference type="EMBL" id="MYFO01000052">
    <property type="protein sequence ID" value="TFE83295.1"/>
    <property type="molecule type" value="Genomic_DNA"/>
</dbReference>
<organism evidence="2 3">
    <name type="scientific">Paenibacillus athensensis</name>
    <dbReference type="NCBI Taxonomy" id="1967502"/>
    <lineage>
        <taxon>Bacteria</taxon>
        <taxon>Bacillati</taxon>
        <taxon>Bacillota</taxon>
        <taxon>Bacilli</taxon>
        <taxon>Bacillales</taxon>
        <taxon>Paenibacillaceae</taxon>
        <taxon>Paenibacillus</taxon>
    </lineage>
</organism>
<keyword evidence="3" id="KW-1185">Reference proteome</keyword>
<dbReference type="PRINTS" id="PR00081">
    <property type="entry name" value="GDHRDH"/>
</dbReference>
<sequence length="309" mass="33285">MTTRSTRWTAADIPSQTGRRVVITGTGGLGYETALALLRAGAEVTLAGRNAGKGAEAVRSLRDATGSAHICFEELDLADLASVHAFAERELGRRDKLDLLINNAGVMTPPRRLTTKDGLELQWGTNFIGHFALTARLLPLLRQGDQPRVIHVSSIAHRNGTIHFDDLQSEISYKPMVAYSQSKLANLMFALELQRRSEAAGWGVSSLAAHPGIARTELLANGAGRWSPLTLSLKLMGPLMFQTPAQGALPTLFAATSPAAQGGGYYGPDGYNEVRGYPAPARIAPQAEDRESARRLWETAERQAGLSFI</sequence>
<dbReference type="RefSeq" id="WP_134757275.1">
    <property type="nucleotide sequence ID" value="NZ_MYFO02000016.1"/>
</dbReference>
<gene>
    <name evidence="2" type="ORF">B5M42_23250</name>
</gene>
<dbReference type="InterPro" id="IPR036291">
    <property type="entry name" value="NAD(P)-bd_dom_sf"/>
</dbReference>
<dbReference type="PANTHER" id="PTHR43157:SF31">
    <property type="entry name" value="PHOSPHATIDYLINOSITOL-GLYCAN BIOSYNTHESIS CLASS F PROTEIN"/>
    <property type="match status" value="1"/>
</dbReference>
<dbReference type="Proteomes" id="UP000298246">
    <property type="component" value="Unassembled WGS sequence"/>
</dbReference>
<dbReference type="OrthoDB" id="9809821at2"/>
<dbReference type="Pfam" id="PF00106">
    <property type="entry name" value="adh_short"/>
    <property type="match status" value="1"/>
</dbReference>
<dbReference type="InterPro" id="IPR002347">
    <property type="entry name" value="SDR_fam"/>
</dbReference>
<dbReference type="PANTHER" id="PTHR43157">
    <property type="entry name" value="PHOSPHATIDYLINOSITOL-GLYCAN BIOSYNTHESIS CLASS F PROTEIN-RELATED"/>
    <property type="match status" value="1"/>
</dbReference>
<dbReference type="SUPFAM" id="SSF51735">
    <property type="entry name" value="NAD(P)-binding Rossmann-fold domains"/>
    <property type="match status" value="1"/>
</dbReference>
<dbReference type="GO" id="GO:0016491">
    <property type="term" value="F:oxidoreductase activity"/>
    <property type="evidence" value="ECO:0007669"/>
    <property type="project" value="UniProtKB-KW"/>
</dbReference>
<dbReference type="AlphaFoldDB" id="A0A4Y8PRM5"/>
<reference evidence="2 3" key="1">
    <citation type="submission" date="2017-03" db="EMBL/GenBank/DDBJ databases">
        <title>Isolation of Levoglucosan Utilizing Bacteria.</title>
        <authorList>
            <person name="Arya A.S."/>
        </authorList>
    </citation>
    <scope>NUCLEOTIDE SEQUENCE [LARGE SCALE GENOMIC DNA]</scope>
    <source>
        <strain evidence="2 3">MEC069</strain>
    </source>
</reference>
<keyword evidence="1" id="KW-0560">Oxidoreductase</keyword>
<accession>A0A4Y8PRM5</accession>